<accession>A0AAN7U5I8</accession>
<dbReference type="Gene3D" id="1.20.5.340">
    <property type="match status" value="1"/>
</dbReference>
<keyword evidence="13" id="KW-1185">Reference proteome</keyword>
<proteinExistence type="inferred from homology"/>
<evidence type="ECO:0000256" key="4">
    <source>
        <dbReference type="ARBA" id="ARBA00023054"/>
    </source>
</evidence>
<dbReference type="Pfam" id="PF09304">
    <property type="entry name" value="Cortex-I_coil"/>
    <property type="match status" value="1"/>
</dbReference>
<feature type="coiled-coil region" evidence="10">
    <location>
        <begin position="227"/>
        <end position="352"/>
    </location>
</feature>
<dbReference type="Proteomes" id="UP001344447">
    <property type="component" value="Unassembled WGS sequence"/>
</dbReference>
<evidence type="ECO:0000313" key="12">
    <source>
        <dbReference type="EMBL" id="KAK5579300.1"/>
    </source>
</evidence>
<keyword evidence="2" id="KW-0963">Cytoplasm</keyword>
<keyword evidence="5" id="KW-0009">Actin-binding</keyword>
<dbReference type="GO" id="GO:0015629">
    <property type="term" value="C:actin cytoskeleton"/>
    <property type="evidence" value="ECO:0007669"/>
    <property type="project" value="UniProtKB-ARBA"/>
</dbReference>
<evidence type="ECO:0000256" key="10">
    <source>
        <dbReference type="SAM" id="Coils"/>
    </source>
</evidence>
<evidence type="ECO:0000256" key="6">
    <source>
        <dbReference type="ARBA" id="ARBA00023212"/>
    </source>
</evidence>
<dbReference type="GO" id="GO:0031252">
    <property type="term" value="C:cell leading edge"/>
    <property type="evidence" value="ECO:0007669"/>
    <property type="project" value="UniProtKB-ARBA"/>
</dbReference>
<dbReference type="GO" id="GO:1904777">
    <property type="term" value="P:negative regulation of protein localization to cell cortex"/>
    <property type="evidence" value="ECO:0007669"/>
    <property type="project" value="UniProtKB-ARBA"/>
</dbReference>
<dbReference type="Pfam" id="PF00307">
    <property type="entry name" value="CH"/>
    <property type="match status" value="2"/>
</dbReference>
<feature type="domain" description="Calponin-homology (CH)" evidence="11">
    <location>
        <begin position="8"/>
        <end position="115"/>
    </location>
</feature>
<dbReference type="InterPro" id="IPR036872">
    <property type="entry name" value="CH_dom_sf"/>
</dbReference>
<dbReference type="GO" id="GO:0045294">
    <property type="term" value="F:alpha-catenin binding"/>
    <property type="evidence" value="ECO:0007669"/>
    <property type="project" value="UniProtKB-ARBA"/>
</dbReference>
<dbReference type="GO" id="GO:0043520">
    <property type="term" value="P:regulation of myosin II filament assembly"/>
    <property type="evidence" value="ECO:0007669"/>
    <property type="project" value="UniProtKB-ARBA"/>
</dbReference>
<dbReference type="PROSITE" id="PS50021">
    <property type="entry name" value="CH"/>
    <property type="match status" value="2"/>
</dbReference>
<dbReference type="InterPro" id="IPR001589">
    <property type="entry name" value="Actinin_actin-bd_CS"/>
</dbReference>
<dbReference type="SUPFAM" id="SSF58018">
    <property type="entry name" value="Coiled-coil dimerization domain from cortexillin I"/>
    <property type="match status" value="1"/>
</dbReference>
<dbReference type="InterPro" id="IPR015383">
    <property type="entry name" value="Cortexillin-I_CC"/>
</dbReference>
<keyword evidence="3" id="KW-0677">Repeat</keyword>
<dbReference type="GO" id="GO:0030866">
    <property type="term" value="P:cortical actin cytoskeleton organization"/>
    <property type="evidence" value="ECO:0007669"/>
    <property type="project" value="UniProtKB-ARBA"/>
</dbReference>
<dbReference type="InterPro" id="IPR001715">
    <property type="entry name" value="CH_dom"/>
</dbReference>
<dbReference type="GO" id="GO:0032154">
    <property type="term" value="C:cleavage furrow"/>
    <property type="evidence" value="ECO:0007669"/>
    <property type="project" value="UniProtKB-ARBA"/>
</dbReference>
<dbReference type="AlphaFoldDB" id="A0AAN7U5I8"/>
<dbReference type="PROSITE" id="PS00019">
    <property type="entry name" value="ACTININ_1"/>
    <property type="match status" value="1"/>
</dbReference>
<comment type="function">
    <text evidence="7">Actin-bundling protein. When linked to F-actin the actin filaments form preferentially anti-parallel bundles that associate into meshworks. Plays a major role in cytokinesis. Negatively regulates cortical localization of rapgap1.</text>
</comment>
<comment type="caution">
    <text evidence="12">The sequence shown here is derived from an EMBL/GenBank/DDBJ whole genome shotgun (WGS) entry which is preliminary data.</text>
</comment>
<dbReference type="EMBL" id="JAVFKY010000003">
    <property type="protein sequence ID" value="KAK5579300.1"/>
    <property type="molecule type" value="Genomic_DNA"/>
</dbReference>
<evidence type="ECO:0000256" key="8">
    <source>
        <dbReference type="ARBA" id="ARBA00061379"/>
    </source>
</evidence>
<evidence type="ECO:0000313" key="13">
    <source>
        <dbReference type="Proteomes" id="UP001344447"/>
    </source>
</evidence>
<evidence type="ECO:0000256" key="2">
    <source>
        <dbReference type="ARBA" id="ARBA00022490"/>
    </source>
</evidence>
<name>A0AAN7U5I8_9MYCE</name>
<evidence type="ECO:0000256" key="1">
    <source>
        <dbReference type="ARBA" id="ARBA00004245"/>
    </source>
</evidence>
<comment type="subunit">
    <text evidence="9">Homodimer; parallel.</text>
</comment>
<dbReference type="GO" id="GO:0140582">
    <property type="term" value="P:adenylate cyclase-activating G protein-coupled cAMP receptor signaling pathway"/>
    <property type="evidence" value="ECO:0007669"/>
    <property type="project" value="UniProtKB-ARBA"/>
</dbReference>
<evidence type="ECO:0000256" key="7">
    <source>
        <dbReference type="ARBA" id="ARBA00059039"/>
    </source>
</evidence>
<dbReference type="GO" id="GO:0031254">
    <property type="term" value="C:cell trailing edge"/>
    <property type="evidence" value="ECO:0007669"/>
    <property type="project" value="UniProtKB-ARBA"/>
</dbReference>
<organism evidence="12 13">
    <name type="scientific">Dictyostelium firmibasis</name>
    <dbReference type="NCBI Taxonomy" id="79012"/>
    <lineage>
        <taxon>Eukaryota</taxon>
        <taxon>Amoebozoa</taxon>
        <taxon>Evosea</taxon>
        <taxon>Eumycetozoa</taxon>
        <taxon>Dictyostelia</taxon>
        <taxon>Dictyosteliales</taxon>
        <taxon>Dictyosteliaceae</taxon>
        <taxon>Dictyostelium</taxon>
    </lineage>
</organism>
<dbReference type="CDD" id="cd21226">
    <property type="entry name" value="CH_CTX_rpt2"/>
    <property type="match status" value="1"/>
</dbReference>
<dbReference type="GO" id="GO:0031152">
    <property type="term" value="P:aggregation involved in sorocarp development"/>
    <property type="evidence" value="ECO:0007669"/>
    <property type="project" value="UniProtKB-ARBA"/>
</dbReference>
<dbReference type="GO" id="GO:0003779">
    <property type="term" value="F:actin binding"/>
    <property type="evidence" value="ECO:0007669"/>
    <property type="project" value="UniProtKB-KW"/>
</dbReference>
<gene>
    <name evidence="12" type="ORF">RB653_008981</name>
</gene>
<dbReference type="GO" id="GO:0019887">
    <property type="term" value="F:protein kinase regulator activity"/>
    <property type="evidence" value="ECO:0007669"/>
    <property type="project" value="UniProtKB-ARBA"/>
</dbReference>
<evidence type="ECO:0000259" key="11">
    <source>
        <dbReference type="PROSITE" id="PS50021"/>
    </source>
</evidence>
<dbReference type="GO" id="GO:0005938">
    <property type="term" value="C:cell cortex"/>
    <property type="evidence" value="ECO:0007669"/>
    <property type="project" value="UniProtKB-ARBA"/>
</dbReference>
<dbReference type="GO" id="GO:0032060">
    <property type="term" value="P:bleb assembly"/>
    <property type="evidence" value="ECO:0007669"/>
    <property type="project" value="UniProtKB-ARBA"/>
</dbReference>
<dbReference type="GO" id="GO:0010628">
    <property type="term" value="P:positive regulation of gene expression"/>
    <property type="evidence" value="ECO:0007669"/>
    <property type="project" value="UniProtKB-ARBA"/>
</dbReference>
<evidence type="ECO:0000256" key="9">
    <source>
        <dbReference type="ARBA" id="ARBA00065020"/>
    </source>
</evidence>
<dbReference type="SUPFAM" id="SSF47576">
    <property type="entry name" value="Calponin-homology domain, CH-domain"/>
    <property type="match status" value="1"/>
</dbReference>
<dbReference type="FunFam" id="1.20.5.340:FF:000071">
    <property type="entry name" value="Cortexillin-1"/>
    <property type="match status" value="1"/>
</dbReference>
<evidence type="ECO:0000256" key="5">
    <source>
        <dbReference type="ARBA" id="ARBA00023203"/>
    </source>
</evidence>
<feature type="domain" description="Calponin-homology (CH)" evidence="11">
    <location>
        <begin position="124"/>
        <end position="229"/>
    </location>
</feature>
<dbReference type="GO" id="GO:0043327">
    <property type="term" value="P:chemotaxis to cAMP"/>
    <property type="evidence" value="ECO:0007669"/>
    <property type="project" value="UniProtKB-ARBA"/>
</dbReference>
<dbReference type="Gene3D" id="1.10.418.10">
    <property type="entry name" value="Calponin-like domain"/>
    <property type="match status" value="2"/>
</dbReference>
<dbReference type="PANTHER" id="PTHR11915">
    <property type="entry name" value="SPECTRIN/FILAMIN RELATED CYTOSKELETAL PROTEIN"/>
    <property type="match status" value="1"/>
</dbReference>
<comment type="similarity">
    <text evidence="8">Belongs to the cortexillin family.</text>
</comment>
<keyword evidence="4 10" id="KW-0175">Coiled coil</keyword>
<dbReference type="GO" id="GO:0000902">
    <property type="term" value="P:cell morphogenesis"/>
    <property type="evidence" value="ECO:0007669"/>
    <property type="project" value="UniProtKB-ARBA"/>
</dbReference>
<dbReference type="GO" id="GO:0000281">
    <property type="term" value="P:mitotic cytokinesis"/>
    <property type="evidence" value="ECO:0007669"/>
    <property type="project" value="UniProtKB-ARBA"/>
</dbReference>
<reference evidence="12 13" key="1">
    <citation type="submission" date="2023-11" db="EMBL/GenBank/DDBJ databases">
        <title>Dfirmibasis_genome.</title>
        <authorList>
            <person name="Edelbroek B."/>
            <person name="Kjellin J."/>
            <person name="Jerlstrom-Hultqvist J."/>
            <person name="Soderbom F."/>
        </authorList>
    </citation>
    <scope>NUCLEOTIDE SEQUENCE [LARGE SCALE GENOMIC DNA]</scope>
    <source>
        <strain evidence="12 13">TNS-C-14</strain>
    </source>
</reference>
<comment type="subcellular location">
    <subcellularLocation>
        <location evidence="1">Cytoplasm</location>
        <location evidence="1">Cytoskeleton</location>
    </subcellularLocation>
</comment>
<evidence type="ECO:0000256" key="3">
    <source>
        <dbReference type="ARBA" id="ARBA00022737"/>
    </source>
</evidence>
<dbReference type="CDD" id="cd21225">
    <property type="entry name" value="CH_CTX_rpt1"/>
    <property type="match status" value="1"/>
</dbReference>
<dbReference type="SMART" id="SM00033">
    <property type="entry name" value="CH"/>
    <property type="match status" value="2"/>
</dbReference>
<sequence length="443" mass="50327">MAGKDWEIVQEKAFTAWVNSVLDKRGEKIADVGKDLSDGVKLIFFLELISSKKFNKKYDFEPKARINMIQNVALALKFLDEELKIKVQGIGSEDFVDNNKKMILGFLWTLYRKYRIAVISEGDKSSEEGLLLWCKNTTTGYDGVNISSFTKSFRDGLAFLALSHKFDPESFKFQEFESMDPIARLNAAFDFAEKGLGVPKLLEAEEVMRGSTDERSLVLYTSLFFHAYRAKEEKARLESSKNEMANRLAGLENSLESEKVSREQLIKQKDQLNSLLASLESEGAEREKRLRELEAKLDETLKNLELEKLARMELEARLAKTEKDRAILELKLAEAVDEKSRLEQQIEASRVRGAAEAQGLGLLRKNLDTHVHDLLKWQKLTMENSSSSSIDDQIIVEVSGLPFGDQVKHLATKLEAENSAIGKLLHQKEEDLKAQKNKQSKKK</sequence>
<keyword evidence="6" id="KW-0206">Cytoskeleton</keyword>
<dbReference type="FunFam" id="1.10.418.10:FF:000138">
    <property type="entry name" value="Cortexillin I"/>
    <property type="match status" value="1"/>
</dbReference>
<protein>
    <recommendedName>
        <fullName evidence="11">Calponin-homology (CH) domain-containing protein</fullName>
    </recommendedName>
</protein>